<organism evidence="1 2">
    <name type="scientific">Romanomermis culicivorax</name>
    <name type="common">Nematode worm</name>
    <dbReference type="NCBI Taxonomy" id="13658"/>
    <lineage>
        <taxon>Eukaryota</taxon>
        <taxon>Metazoa</taxon>
        <taxon>Ecdysozoa</taxon>
        <taxon>Nematoda</taxon>
        <taxon>Enoplea</taxon>
        <taxon>Dorylaimia</taxon>
        <taxon>Mermithida</taxon>
        <taxon>Mermithoidea</taxon>
        <taxon>Mermithidae</taxon>
        <taxon>Romanomermis</taxon>
    </lineage>
</organism>
<sequence>MDYGAARKVTTTGERKSEKYITLQKIPIATRRMRQINDSRNRNERWITVGQRQRKLRDFAPNQSVTSGFIEEDLICKVEVIILESREKFLALKFQKDKKHDC</sequence>
<accession>A0A915HUR6</accession>
<dbReference type="AlphaFoldDB" id="A0A915HUR6"/>
<reference evidence="2" key="1">
    <citation type="submission" date="2022-11" db="UniProtKB">
        <authorList>
            <consortium name="WormBaseParasite"/>
        </authorList>
    </citation>
    <scope>IDENTIFICATION</scope>
</reference>
<dbReference type="Proteomes" id="UP000887565">
    <property type="component" value="Unplaced"/>
</dbReference>
<proteinExistence type="predicted"/>
<evidence type="ECO:0000313" key="1">
    <source>
        <dbReference type="Proteomes" id="UP000887565"/>
    </source>
</evidence>
<dbReference type="WBParaSite" id="nRc.2.0.1.t05639-RA">
    <property type="protein sequence ID" value="nRc.2.0.1.t05639-RA"/>
    <property type="gene ID" value="nRc.2.0.1.g05639"/>
</dbReference>
<evidence type="ECO:0000313" key="2">
    <source>
        <dbReference type="WBParaSite" id="nRc.2.0.1.t05639-RA"/>
    </source>
</evidence>
<keyword evidence="1" id="KW-1185">Reference proteome</keyword>
<name>A0A915HUR6_ROMCU</name>
<protein>
    <submittedName>
        <fullName evidence="2">Uncharacterized protein</fullName>
    </submittedName>
</protein>